<dbReference type="EMBL" id="KZ613476">
    <property type="protein sequence ID" value="PMD22925.1"/>
    <property type="molecule type" value="Genomic_DNA"/>
</dbReference>
<keyword evidence="2" id="KW-1185">Reference proteome</keyword>
<sequence length="131" mass="15467">MLLMAMFDCFRYSKILTYNLDYDPVRDYENNSYSSRSPPELTHYKEYLRQQIPSLVTETIVTAIQKEVYNIGEWLKAQILEWVRTAQDRAITNYPVPATSSDFDAWTIPVDQPPISAIPCWRLFLINQYLF</sequence>
<gene>
    <name evidence="1" type="ORF">NA56DRAFT_747541</name>
</gene>
<accession>A0A2J6Q9J8</accession>
<reference evidence="1 2" key="1">
    <citation type="submission" date="2016-05" db="EMBL/GenBank/DDBJ databases">
        <title>A degradative enzymes factory behind the ericoid mycorrhizal symbiosis.</title>
        <authorList>
            <consortium name="DOE Joint Genome Institute"/>
            <person name="Martino E."/>
            <person name="Morin E."/>
            <person name="Grelet G."/>
            <person name="Kuo A."/>
            <person name="Kohler A."/>
            <person name="Daghino S."/>
            <person name="Barry K."/>
            <person name="Choi C."/>
            <person name="Cichocki N."/>
            <person name="Clum A."/>
            <person name="Copeland A."/>
            <person name="Hainaut M."/>
            <person name="Haridas S."/>
            <person name="Labutti K."/>
            <person name="Lindquist E."/>
            <person name="Lipzen A."/>
            <person name="Khouja H.-R."/>
            <person name="Murat C."/>
            <person name="Ohm R."/>
            <person name="Olson A."/>
            <person name="Spatafora J."/>
            <person name="Veneault-Fourrey C."/>
            <person name="Henrissat B."/>
            <person name="Grigoriev I."/>
            <person name="Martin F."/>
            <person name="Perotto S."/>
        </authorList>
    </citation>
    <scope>NUCLEOTIDE SEQUENCE [LARGE SCALE GENOMIC DNA]</scope>
    <source>
        <strain evidence="1 2">UAMH 7357</strain>
    </source>
</reference>
<proteinExistence type="predicted"/>
<dbReference type="AlphaFoldDB" id="A0A2J6Q9J8"/>
<organism evidence="1 2">
    <name type="scientific">Hyaloscypha hepaticicola</name>
    <dbReference type="NCBI Taxonomy" id="2082293"/>
    <lineage>
        <taxon>Eukaryota</taxon>
        <taxon>Fungi</taxon>
        <taxon>Dikarya</taxon>
        <taxon>Ascomycota</taxon>
        <taxon>Pezizomycotina</taxon>
        <taxon>Leotiomycetes</taxon>
        <taxon>Helotiales</taxon>
        <taxon>Hyaloscyphaceae</taxon>
        <taxon>Hyaloscypha</taxon>
    </lineage>
</organism>
<dbReference type="Proteomes" id="UP000235672">
    <property type="component" value="Unassembled WGS sequence"/>
</dbReference>
<name>A0A2J6Q9J8_9HELO</name>
<evidence type="ECO:0000313" key="2">
    <source>
        <dbReference type="Proteomes" id="UP000235672"/>
    </source>
</evidence>
<protein>
    <submittedName>
        <fullName evidence="1">Uncharacterized protein</fullName>
    </submittedName>
</protein>
<evidence type="ECO:0000313" key="1">
    <source>
        <dbReference type="EMBL" id="PMD22925.1"/>
    </source>
</evidence>